<evidence type="ECO:0000313" key="2">
    <source>
        <dbReference type="Proteomes" id="UP001305414"/>
    </source>
</evidence>
<gene>
    <name evidence="1" type="ORF">RRF57_009454</name>
</gene>
<keyword evidence="2" id="KW-1185">Reference proteome</keyword>
<sequence length="201" mass="21862">MESSPILFDVFSDVSLGIRWAKRLSPRVVPGRFSPIVEPGSAKFPKLPNPDSPPDGVVCHGEGAPYAVVLVAVLARVRPPNGMDLVAVSLAPRSSSGSSHIDGSLASVFFRSNQSEPLSREGRFVEMGEFKPPPTENGLVSPVSRRRVPGRDVFKAEGKLKLLEVPWEREVFRPFMPPPGWTPSLFWAAGGFMVELTSKKA</sequence>
<accession>A0AAN7Z1M8</accession>
<dbReference type="Proteomes" id="UP001305414">
    <property type="component" value="Unassembled WGS sequence"/>
</dbReference>
<dbReference type="EMBL" id="JAWHQM010000035">
    <property type="protein sequence ID" value="KAK5633740.1"/>
    <property type="molecule type" value="Genomic_DNA"/>
</dbReference>
<protein>
    <submittedName>
        <fullName evidence="1">Uncharacterized protein</fullName>
    </submittedName>
</protein>
<name>A0AAN7Z1M8_9PEZI</name>
<comment type="caution">
    <text evidence="1">The sequence shown here is derived from an EMBL/GenBank/DDBJ whole genome shotgun (WGS) entry which is preliminary data.</text>
</comment>
<proteinExistence type="predicted"/>
<evidence type="ECO:0000313" key="1">
    <source>
        <dbReference type="EMBL" id="KAK5633740.1"/>
    </source>
</evidence>
<reference evidence="1 2" key="1">
    <citation type="submission" date="2023-10" db="EMBL/GenBank/DDBJ databases">
        <title>Draft genome sequence of Xylaria bambusicola isolate GMP-LS, the root and basal stem rot pathogen of sugarcane in Indonesia.</title>
        <authorList>
            <person name="Selvaraj P."/>
            <person name="Muralishankar V."/>
            <person name="Muruganantham S."/>
            <person name="Sp S."/>
            <person name="Haryani S."/>
            <person name="Lau K.J.X."/>
            <person name="Naqvi N.I."/>
        </authorList>
    </citation>
    <scope>NUCLEOTIDE SEQUENCE [LARGE SCALE GENOMIC DNA]</scope>
    <source>
        <strain evidence="1">GMP-LS</strain>
    </source>
</reference>
<organism evidence="1 2">
    <name type="scientific">Xylaria bambusicola</name>
    <dbReference type="NCBI Taxonomy" id="326684"/>
    <lineage>
        <taxon>Eukaryota</taxon>
        <taxon>Fungi</taxon>
        <taxon>Dikarya</taxon>
        <taxon>Ascomycota</taxon>
        <taxon>Pezizomycotina</taxon>
        <taxon>Sordariomycetes</taxon>
        <taxon>Xylariomycetidae</taxon>
        <taxon>Xylariales</taxon>
        <taxon>Xylariaceae</taxon>
        <taxon>Xylaria</taxon>
    </lineage>
</organism>
<dbReference type="AlphaFoldDB" id="A0AAN7Z1M8"/>